<keyword evidence="1" id="KW-0812">Transmembrane</keyword>
<dbReference type="Pfam" id="PF19650">
    <property type="entry name" value="DUF6153"/>
    <property type="match status" value="1"/>
</dbReference>
<dbReference type="EMBL" id="BBYQ01000042">
    <property type="protein sequence ID" value="GAP28783.1"/>
    <property type="molecule type" value="Genomic_DNA"/>
</dbReference>
<evidence type="ECO:0000313" key="5">
    <source>
        <dbReference type="Proteomes" id="UP000180166"/>
    </source>
</evidence>
<evidence type="ECO:0000313" key="4">
    <source>
        <dbReference type="Proteomes" id="UP000037179"/>
    </source>
</evidence>
<feature type="transmembrane region" description="Helical" evidence="1">
    <location>
        <begin position="20"/>
        <end position="41"/>
    </location>
</feature>
<evidence type="ECO:0000256" key="1">
    <source>
        <dbReference type="SAM" id="Phobius"/>
    </source>
</evidence>
<protein>
    <submittedName>
        <fullName evidence="3">Uncharacterized protein</fullName>
    </submittedName>
</protein>
<dbReference type="RefSeq" id="WP_081985801.1">
    <property type="nucleotide sequence ID" value="NZ_AP028459.1"/>
</dbReference>
<proteinExistence type="predicted"/>
<dbReference type="InterPro" id="IPR046151">
    <property type="entry name" value="DUF6153"/>
</dbReference>
<dbReference type="EMBL" id="CP017839">
    <property type="protein sequence ID" value="APB00681.1"/>
    <property type="molecule type" value="Genomic_DNA"/>
</dbReference>
<dbReference type="OrthoDB" id="4553458at2"/>
<reference evidence="4" key="1">
    <citation type="submission" date="2015-07" db="EMBL/GenBank/DDBJ databases">
        <title>Nocardia seriolae U-1 whole genome shotgun sequence.</title>
        <authorList>
            <person name="Imajoh M."/>
            <person name="Fukumoto Y."/>
            <person name="Sukeda M."/>
            <person name="Yamane J."/>
            <person name="Yamasaki K."/>
            <person name="Shimizu M."/>
            <person name="Ohnishi K."/>
            <person name="Oshima S."/>
        </authorList>
    </citation>
    <scope>NUCLEOTIDE SEQUENCE [LARGE SCALE GENOMIC DNA]</scope>
    <source>
        <strain evidence="4">U-1</strain>
    </source>
</reference>
<feature type="transmembrane region" description="Helical" evidence="1">
    <location>
        <begin position="89"/>
        <end position="107"/>
    </location>
</feature>
<evidence type="ECO:0000313" key="3">
    <source>
        <dbReference type="EMBL" id="GAP28783.1"/>
    </source>
</evidence>
<reference evidence="3 4" key="2">
    <citation type="journal article" date="2016" name="Genome Announc.">
        <title>Draft Genome Sequence of Erythromycin- and Oxytetracycline-Sensitive Nocardia seriolae Strain U-1 (NBRC 110359).</title>
        <authorList>
            <person name="Imajoh M."/>
            <person name="Sukeda M."/>
            <person name="Shimizu M."/>
            <person name="Yamane J."/>
            <person name="Ohnishi K."/>
            <person name="Oshima S."/>
        </authorList>
    </citation>
    <scope>NUCLEOTIDE SEQUENCE [LARGE SCALE GENOMIC DNA]</scope>
    <source>
        <strain evidence="3 4">U-1</strain>
    </source>
</reference>
<dbReference type="GeneID" id="93373451"/>
<evidence type="ECO:0000313" key="2">
    <source>
        <dbReference type="EMBL" id="APB00681.1"/>
    </source>
</evidence>
<keyword evidence="1" id="KW-0472">Membrane</keyword>
<dbReference type="Proteomes" id="UP000037179">
    <property type="component" value="Unassembled WGS sequence"/>
</dbReference>
<keyword evidence="1" id="KW-1133">Transmembrane helix</keyword>
<dbReference type="KEGG" id="nsr:NS506_06650"/>
<keyword evidence="4" id="KW-1185">Reference proteome</keyword>
<reference evidence="2 5" key="3">
    <citation type="submission" date="2016-10" db="EMBL/GenBank/DDBJ databases">
        <title>Genome sequence of Nocardia seriolae strain EM150506, isolated from Anguila japonica.</title>
        <authorList>
            <person name="Han H.-J."/>
        </authorList>
    </citation>
    <scope>NUCLEOTIDE SEQUENCE [LARGE SCALE GENOMIC DNA]</scope>
    <source>
        <strain evidence="2 5">EM150506</strain>
    </source>
</reference>
<name>A0A0B8N4Q4_9NOCA</name>
<sequence>MLADVADQRLSQRASGAVRWLGVLALLVGIAAMHAGAFSVATGAAHDMGGPAHVMAAPMAMPQDAVTPAHAAAMNEHPAPIHVRHACEVFTLAAVAFAIGLVLLGWLSRPADIGLPASRDSRPAHRERPPPWTFPSLSQLSILRI</sequence>
<dbReference type="AlphaFoldDB" id="A0A0B8N4Q4"/>
<dbReference type="Proteomes" id="UP000180166">
    <property type="component" value="Chromosome"/>
</dbReference>
<accession>A0A0B8N4Q4</accession>
<organism evidence="3 4">
    <name type="scientific">Nocardia seriolae</name>
    <dbReference type="NCBI Taxonomy" id="37332"/>
    <lineage>
        <taxon>Bacteria</taxon>
        <taxon>Bacillati</taxon>
        <taxon>Actinomycetota</taxon>
        <taxon>Actinomycetes</taxon>
        <taxon>Mycobacteriales</taxon>
        <taxon>Nocardiaceae</taxon>
        <taxon>Nocardia</taxon>
    </lineage>
</organism>
<gene>
    <name evidence="2" type="ORF">NS506_06650</name>
    <name evidence="3" type="ORF">NSK11_contig00042-0036</name>
</gene>